<evidence type="ECO:0008006" key="3">
    <source>
        <dbReference type="Google" id="ProtNLM"/>
    </source>
</evidence>
<evidence type="ECO:0000313" key="2">
    <source>
        <dbReference type="Proteomes" id="UP000189274"/>
    </source>
</evidence>
<comment type="caution">
    <text evidence="1">The sequence shown here is derived from an EMBL/GenBank/DDBJ whole genome shotgun (WGS) entry which is preliminary data.</text>
</comment>
<reference evidence="2" key="1">
    <citation type="journal article" date="2017" name="Genome Announc.">
        <title>Genome sequences of Cyberlindnera fabianii 65, Pichia kudriavzevii 129, and Saccharomyces cerevisiae 131 isolated from fermented masau fruits in Zimbabwe.</title>
        <authorList>
            <person name="van Rijswijck I.M.H."/>
            <person name="Derks M.F.L."/>
            <person name="Abee T."/>
            <person name="de Ridder D."/>
            <person name="Smid E.J."/>
        </authorList>
    </citation>
    <scope>NUCLEOTIDE SEQUENCE [LARGE SCALE GENOMIC DNA]</scope>
    <source>
        <strain evidence="2">129</strain>
    </source>
</reference>
<dbReference type="Proteomes" id="UP000189274">
    <property type="component" value="Unassembled WGS sequence"/>
</dbReference>
<proteinExistence type="predicted"/>
<protein>
    <recommendedName>
        <fullName evidence="3">Nuclear pore complex protein</fullName>
    </recommendedName>
</protein>
<dbReference type="VEuPathDB" id="FungiDB:C5L36_0A03970"/>
<dbReference type="EMBL" id="MQVM01000003">
    <property type="protein sequence ID" value="ONH76934.1"/>
    <property type="molecule type" value="Genomic_DNA"/>
</dbReference>
<accession>A0A1V2LTC4</accession>
<gene>
    <name evidence="1" type="ORF">BOH78_0862</name>
</gene>
<dbReference type="AlphaFoldDB" id="A0A1V2LTC4"/>
<sequence>MAVVHMLQAAHTDLLNKSNFVVIGSEEGIYRANPQGLEEWIKRCNWEGEKNTMKEINFIGMANYCKSLLLSTSFQGFDLQLQDVIDIWEMRLISMYIAFLLGETRLSIGRGGGIPREMIVTESMIKFEASTMLSQMYKLERHVNRGSNQSGSNDVHDSDDGNDCNDRHRTKILLTWLKFGGKDFPLVEFYYKEVFKARATRNVSYLKSLKFALIAVLTKRNELVNVYTLIRDDELMNKLQDTIESDEQPLERLSRLYLRMCLSFLTPSEPLNIKTVNLFVKMGKNRLYNVLAAALAART</sequence>
<name>A0A1V2LTC4_PICKU</name>
<organism evidence="1 2">
    <name type="scientific">Pichia kudriavzevii</name>
    <name type="common">Yeast</name>
    <name type="synonym">Issatchenkia orientalis</name>
    <dbReference type="NCBI Taxonomy" id="4909"/>
    <lineage>
        <taxon>Eukaryota</taxon>
        <taxon>Fungi</taxon>
        <taxon>Dikarya</taxon>
        <taxon>Ascomycota</taxon>
        <taxon>Saccharomycotina</taxon>
        <taxon>Pichiomycetes</taxon>
        <taxon>Pichiales</taxon>
        <taxon>Pichiaceae</taxon>
        <taxon>Pichia</taxon>
    </lineage>
</organism>
<evidence type="ECO:0000313" key="1">
    <source>
        <dbReference type="EMBL" id="ONH76934.1"/>
    </source>
</evidence>